<keyword evidence="8" id="KW-1015">Disulfide bond</keyword>
<dbReference type="AlphaFoldDB" id="A0A2H9TLR3"/>
<evidence type="ECO:0000256" key="9">
    <source>
        <dbReference type="ARBA" id="ARBA00023284"/>
    </source>
</evidence>
<dbReference type="GO" id="GO:0005743">
    <property type="term" value="C:mitochondrial inner membrane"/>
    <property type="evidence" value="ECO:0007669"/>
    <property type="project" value="UniProtKB-SubCell"/>
</dbReference>
<dbReference type="OrthoDB" id="7481291at2759"/>
<keyword evidence="12" id="KW-1185">Reference proteome</keyword>
<comment type="subcellular location">
    <subcellularLocation>
        <location evidence="1">Mitochondrion inner membrane</location>
        <topology evidence="1">Single-pass type II membrane protein</topology>
        <orientation evidence="1">Intermembrane side</orientation>
    </subcellularLocation>
</comment>
<gene>
    <name evidence="11" type="ORF">PSACC_01443</name>
</gene>
<evidence type="ECO:0000256" key="7">
    <source>
        <dbReference type="ARBA" id="ARBA00023128"/>
    </source>
</evidence>
<comment type="caution">
    <text evidence="11">The sequence shown here is derived from an EMBL/GenBank/DDBJ whole genome shotgun (WGS) entry which is preliminary data.</text>
</comment>
<evidence type="ECO:0000256" key="5">
    <source>
        <dbReference type="ARBA" id="ARBA00023002"/>
    </source>
</evidence>
<organism evidence="11 12">
    <name type="scientific">Paramicrosporidium saccamoebae</name>
    <dbReference type="NCBI Taxonomy" id="1246581"/>
    <lineage>
        <taxon>Eukaryota</taxon>
        <taxon>Fungi</taxon>
        <taxon>Fungi incertae sedis</taxon>
        <taxon>Cryptomycota</taxon>
        <taxon>Cryptomycota incertae sedis</taxon>
        <taxon>Paramicrosporidium</taxon>
    </lineage>
</organism>
<dbReference type="PANTHER" id="PTHR21622:SF0">
    <property type="entry name" value="COILED-COIL-HELIX-COILED-COIL-HELIX DOMAIN CONTAINING 4"/>
    <property type="match status" value="1"/>
</dbReference>
<evidence type="ECO:0000256" key="2">
    <source>
        <dbReference type="ARBA" id="ARBA00013714"/>
    </source>
</evidence>
<dbReference type="InterPro" id="IPR039289">
    <property type="entry name" value="CHCHD4"/>
</dbReference>
<dbReference type="GO" id="GO:0045041">
    <property type="term" value="P:protein import into mitochondrial intermembrane space"/>
    <property type="evidence" value="ECO:0007669"/>
    <property type="project" value="InterPro"/>
</dbReference>
<evidence type="ECO:0000256" key="3">
    <source>
        <dbReference type="ARBA" id="ARBA00022448"/>
    </source>
</evidence>
<dbReference type="GO" id="GO:0015035">
    <property type="term" value="F:protein-disulfide reductase activity"/>
    <property type="evidence" value="ECO:0007669"/>
    <property type="project" value="InterPro"/>
</dbReference>
<evidence type="ECO:0000256" key="4">
    <source>
        <dbReference type="ARBA" id="ARBA00022927"/>
    </source>
</evidence>
<evidence type="ECO:0000256" key="1">
    <source>
        <dbReference type="ARBA" id="ARBA00004164"/>
    </source>
</evidence>
<keyword evidence="7" id="KW-0496">Mitochondrion</keyword>
<dbReference type="PROSITE" id="PS51808">
    <property type="entry name" value="CHCH"/>
    <property type="match status" value="1"/>
</dbReference>
<reference evidence="11 12" key="1">
    <citation type="submission" date="2016-10" db="EMBL/GenBank/DDBJ databases">
        <title>The genome of Paramicrosporidium saccamoebae is the missing link in understanding Cryptomycota and Microsporidia evolution.</title>
        <authorList>
            <person name="Quandt C.A."/>
            <person name="Beaudet D."/>
            <person name="Corsaro D."/>
            <person name="Michel R."/>
            <person name="Corradi N."/>
            <person name="James T."/>
        </authorList>
    </citation>
    <scope>NUCLEOTIDE SEQUENCE [LARGE SCALE GENOMIC DNA]</scope>
    <source>
        <strain evidence="11 12">KSL3</strain>
    </source>
</reference>
<keyword evidence="9" id="KW-0676">Redox-active center</keyword>
<dbReference type="PANTHER" id="PTHR21622">
    <property type="entry name" value="COILED-COIL-HELIX-COILED-COIL-HELIX DOMAIN CONTAINING 4"/>
    <property type="match status" value="1"/>
</dbReference>
<name>A0A2H9TLR3_9FUNG</name>
<proteinExistence type="predicted"/>
<dbReference type="Gene3D" id="1.10.287.2900">
    <property type="match status" value="1"/>
</dbReference>
<evidence type="ECO:0000313" key="11">
    <source>
        <dbReference type="EMBL" id="PJF18711.1"/>
    </source>
</evidence>
<accession>A0A2H9TLR3</accession>
<keyword evidence="3" id="KW-0813">Transport</keyword>
<dbReference type="EMBL" id="MTSL01000105">
    <property type="protein sequence ID" value="PJF18711.1"/>
    <property type="molecule type" value="Genomic_DNA"/>
</dbReference>
<evidence type="ECO:0000313" key="12">
    <source>
        <dbReference type="Proteomes" id="UP000240830"/>
    </source>
</evidence>
<protein>
    <recommendedName>
        <fullName evidence="2">Mitochondrial intermembrane space import and assembly protein 40</fullName>
    </recommendedName>
    <alternativeName>
        <fullName evidence="10">Mitochondrial import inner membrane translocase TIM40</fullName>
    </alternativeName>
</protein>
<dbReference type="GO" id="GO:0005758">
    <property type="term" value="C:mitochondrial intermembrane space"/>
    <property type="evidence" value="ECO:0007669"/>
    <property type="project" value="TreeGrafter"/>
</dbReference>
<keyword evidence="6" id="KW-0811">Translocation</keyword>
<evidence type="ECO:0000256" key="6">
    <source>
        <dbReference type="ARBA" id="ARBA00023010"/>
    </source>
</evidence>
<evidence type="ECO:0000256" key="10">
    <source>
        <dbReference type="ARBA" id="ARBA00033150"/>
    </source>
</evidence>
<dbReference type="Proteomes" id="UP000240830">
    <property type="component" value="Unassembled WGS sequence"/>
</dbReference>
<keyword evidence="4" id="KW-0653">Protein transport</keyword>
<dbReference type="STRING" id="1246581.A0A2H9TLR3"/>
<keyword evidence="5" id="KW-0560">Oxidoreductase</keyword>
<sequence length="146" mass="16219">MLKSAEEAPYEQEKDFVLFVDKEGKFSGDFEPPTEEPQSAINEETGEINWDCPCLQSALAPPCGEFFRDAFSCFVASQTEPKGSECLEKFAAMQDCFRANPEVYLKGAEEGEAHEDTMAQSSTVASELQTEEIINATEQPIETFQP</sequence>
<evidence type="ECO:0000256" key="8">
    <source>
        <dbReference type="ARBA" id="ARBA00023157"/>
    </source>
</evidence>